<dbReference type="EMBL" id="CP075371">
    <property type="protein sequence ID" value="QVT81732.1"/>
    <property type="molecule type" value="Genomic_DNA"/>
</dbReference>
<protein>
    <submittedName>
        <fullName evidence="8">Thiol:disulfide interchange protein TlpA</fullName>
    </submittedName>
</protein>
<dbReference type="InterPro" id="IPR036249">
    <property type="entry name" value="Thioredoxin-like_sf"/>
</dbReference>
<dbReference type="PANTHER" id="PTHR42852">
    <property type="entry name" value="THIOL:DISULFIDE INTERCHANGE PROTEIN DSBE"/>
    <property type="match status" value="1"/>
</dbReference>
<dbReference type="RefSeq" id="WP_214057054.1">
    <property type="nucleotide sequence ID" value="NZ_BAAAHS010000138.1"/>
</dbReference>
<sequence length="202" mass="21318">MTLASRRARRARRARRPRRLALLAGVAAAPLLLAGCSGLQGTGDLQYVGGMGNVVEIPEADRGEPVDLSGESIQGEPLDLADSRGEVTVVNVWWSGCGPCRSEMPMLVEAADELDATFVGINTRDPGIGTAEAFEKEVGVTYPSFYDDTAAPLLAFPAPYQPQSMPSTVVLDEEGRVGALFSGEIPSALTLEQVVDGVRTDG</sequence>
<organism evidence="8 9">
    <name type="scientific">Nocardioides aquaticus</name>
    <dbReference type="NCBI Taxonomy" id="160826"/>
    <lineage>
        <taxon>Bacteria</taxon>
        <taxon>Bacillati</taxon>
        <taxon>Actinomycetota</taxon>
        <taxon>Actinomycetes</taxon>
        <taxon>Propionibacteriales</taxon>
        <taxon>Nocardioidaceae</taxon>
        <taxon>Nocardioides</taxon>
    </lineage>
</organism>
<gene>
    <name evidence="8" type="primary">tlpA</name>
    <name evidence="8" type="ORF">ENKNEFLB_04149</name>
</gene>
<feature type="chain" id="PRO_5046248345" evidence="6">
    <location>
        <begin position="35"/>
        <end position="202"/>
    </location>
</feature>
<dbReference type="PANTHER" id="PTHR42852:SF6">
    <property type="entry name" value="THIOL:DISULFIDE INTERCHANGE PROTEIN DSBE"/>
    <property type="match status" value="1"/>
</dbReference>
<evidence type="ECO:0000256" key="6">
    <source>
        <dbReference type="SAM" id="SignalP"/>
    </source>
</evidence>
<evidence type="ECO:0000256" key="1">
    <source>
        <dbReference type="ARBA" id="ARBA00004196"/>
    </source>
</evidence>
<name>A0ABX8EMI6_9ACTN</name>
<dbReference type="Gene3D" id="3.40.30.10">
    <property type="entry name" value="Glutaredoxin"/>
    <property type="match status" value="1"/>
</dbReference>
<keyword evidence="2" id="KW-0201">Cytochrome c-type biogenesis</keyword>
<evidence type="ECO:0000259" key="7">
    <source>
        <dbReference type="PROSITE" id="PS51352"/>
    </source>
</evidence>
<reference evidence="8 9" key="1">
    <citation type="submission" date="2021-05" db="EMBL/GenBank/DDBJ databases">
        <title>Complete genome of Nocardioides aquaticus KCTC 9944T isolated from meromictic and hypersaline Ekho Lake, Antarctica.</title>
        <authorList>
            <person name="Hwang K."/>
            <person name="Kim K.M."/>
            <person name="Choe H."/>
        </authorList>
    </citation>
    <scope>NUCLEOTIDE SEQUENCE [LARGE SCALE GENOMIC DNA]</scope>
    <source>
        <strain evidence="8 9">KCTC 9944</strain>
    </source>
</reference>
<keyword evidence="9" id="KW-1185">Reference proteome</keyword>
<dbReference type="InterPro" id="IPR050553">
    <property type="entry name" value="Thioredoxin_ResA/DsbE_sf"/>
</dbReference>
<evidence type="ECO:0000256" key="4">
    <source>
        <dbReference type="ARBA" id="ARBA00023157"/>
    </source>
</evidence>
<feature type="signal peptide" evidence="6">
    <location>
        <begin position="1"/>
        <end position="34"/>
    </location>
</feature>
<evidence type="ECO:0000256" key="3">
    <source>
        <dbReference type="ARBA" id="ARBA00022968"/>
    </source>
</evidence>
<keyword evidence="4" id="KW-1015">Disulfide bond</keyword>
<comment type="subcellular location">
    <subcellularLocation>
        <location evidence="1">Cell envelope</location>
    </subcellularLocation>
</comment>
<dbReference type="InterPro" id="IPR013740">
    <property type="entry name" value="Redoxin"/>
</dbReference>
<keyword evidence="5" id="KW-0676">Redox-active center</keyword>
<dbReference type="Pfam" id="PF08534">
    <property type="entry name" value="Redoxin"/>
    <property type="match status" value="1"/>
</dbReference>
<dbReference type="CDD" id="cd02966">
    <property type="entry name" value="TlpA_like_family"/>
    <property type="match status" value="1"/>
</dbReference>
<feature type="domain" description="Thioredoxin" evidence="7">
    <location>
        <begin position="57"/>
        <end position="200"/>
    </location>
</feature>
<evidence type="ECO:0000313" key="8">
    <source>
        <dbReference type="EMBL" id="QVT81732.1"/>
    </source>
</evidence>
<dbReference type="InterPro" id="IPR017937">
    <property type="entry name" value="Thioredoxin_CS"/>
</dbReference>
<keyword evidence="3" id="KW-0735">Signal-anchor</keyword>
<proteinExistence type="predicted"/>
<dbReference type="SUPFAM" id="SSF52833">
    <property type="entry name" value="Thioredoxin-like"/>
    <property type="match status" value="1"/>
</dbReference>
<dbReference type="PROSITE" id="PS51352">
    <property type="entry name" value="THIOREDOXIN_2"/>
    <property type="match status" value="1"/>
</dbReference>
<evidence type="ECO:0000256" key="5">
    <source>
        <dbReference type="ARBA" id="ARBA00023284"/>
    </source>
</evidence>
<keyword evidence="6" id="KW-0732">Signal</keyword>
<dbReference type="PROSITE" id="PS00194">
    <property type="entry name" value="THIOREDOXIN_1"/>
    <property type="match status" value="1"/>
</dbReference>
<evidence type="ECO:0000313" key="9">
    <source>
        <dbReference type="Proteomes" id="UP000679307"/>
    </source>
</evidence>
<dbReference type="Proteomes" id="UP000679307">
    <property type="component" value="Chromosome"/>
</dbReference>
<dbReference type="InterPro" id="IPR013766">
    <property type="entry name" value="Thioredoxin_domain"/>
</dbReference>
<keyword evidence="3" id="KW-0812">Transmembrane</keyword>
<evidence type="ECO:0000256" key="2">
    <source>
        <dbReference type="ARBA" id="ARBA00022748"/>
    </source>
</evidence>
<accession>A0ABX8EMI6</accession>